<organism evidence="9 10">
    <name type="scientific">Streptomyces yaizuensis</name>
    <dbReference type="NCBI Taxonomy" id="2989713"/>
    <lineage>
        <taxon>Bacteria</taxon>
        <taxon>Bacillati</taxon>
        <taxon>Actinomycetota</taxon>
        <taxon>Actinomycetes</taxon>
        <taxon>Kitasatosporales</taxon>
        <taxon>Streptomycetaceae</taxon>
        <taxon>Streptomyces</taxon>
    </lineage>
</organism>
<comment type="similarity">
    <text evidence="2 7">Belongs to the FPP/GGPP synthase family.</text>
</comment>
<dbReference type="PANTHER" id="PTHR43281">
    <property type="entry name" value="FARNESYL DIPHOSPHATE SYNTHASE"/>
    <property type="match status" value="1"/>
</dbReference>
<evidence type="ECO:0000313" key="9">
    <source>
        <dbReference type="EMBL" id="GLF95659.1"/>
    </source>
</evidence>
<name>A0ABQ5NZ77_9ACTN</name>
<dbReference type="EMBL" id="BSBI01000005">
    <property type="protein sequence ID" value="GLF95659.1"/>
    <property type="molecule type" value="Genomic_DNA"/>
</dbReference>
<dbReference type="Pfam" id="PF00348">
    <property type="entry name" value="polyprenyl_synt"/>
    <property type="match status" value="1"/>
</dbReference>
<comment type="cofactor">
    <cofactor evidence="1">
        <name>Mg(2+)</name>
        <dbReference type="ChEBI" id="CHEBI:18420"/>
    </cofactor>
</comment>
<dbReference type="Proteomes" id="UP001291653">
    <property type="component" value="Unassembled WGS sequence"/>
</dbReference>
<protein>
    <submittedName>
        <fullName evidence="9">Polyprenyl synthetase family protein</fullName>
    </submittedName>
</protein>
<evidence type="ECO:0000313" key="10">
    <source>
        <dbReference type="Proteomes" id="UP001291653"/>
    </source>
</evidence>
<feature type="region of interest" description="Disordered" evidence="8">
    <location>
        <begin position="1"/>
        <end position="40"/>
    </location>
</feature>
<dbReference type="InterPro" id="IPR033749">
    <property type="entry name" value="Polyprenyl_synt_CS"/>
</dbReference>
<reference evidence="9 10" key="1">
    <citation type="submission" date="2022-10" db="EMBL/GenBank/DDBJ databases">
        <title>Draft genome sequence of Streptomyces sp. YSPA8.</title>
        <authorList>
            <person name="Moriuchi R."/>
            <person name="Dohra H."/>
            <person name="Yamamura H."/>
            <person name="Kodani S."/>
        </authorList>
    </citation>
    <scope>NUCLEOTIDE SEQUENCE [LARGE SCALE GENOMIC DNA]</scope>
    <source>
        <strain evidence="9 10">YSPA8</strain>
    </source>
</reference>
<evidence type="ECO:0000256" key="6">
    <source>
        <dbReference type="ARBA" id="ARBA00023229"/>
    </source>
</evidence>
<dbReference type="Gene3D" id="1.10.600.10">
    <property type="entry name" value="Farnesyl Diphosphate Synthase"/>
    <property type="match status" value="1"/>
</dbReference>
<keyword evidence="4" id="KW-0479">Metal-binding</keyword>
<dbReference type="SUPFAM" id="SSF48576">
    <property type="entry name" value="Terpenoid synthases"/>
    <property type="match status" value="1"/>
</dbReference>
<evidence type="ECO:0000256" key="7">
    <source>
        <dbReference type="RuleBase" id="RU004466"/>
    </source>
</evidence>
<evidence type="ECO:0000256" key="8">
    <source>
        <dbReference type="SAM" id="MobiDB-lite"/>
    </source>
</evidence>
<evidence type="ECO:0000256" key="2">
    <source>
        <dbReference type="ARBA" id="ARBA00006706"/>
    </source>
</evidence>
<keyword evidence="6" id="KW-0414">Isoprene biosynthesis</keyword>
<evidence type="ECO:0000256" key="5">
    <source>
        <dbReference type="ARBA" id="ARBA00022842"/>
    </source>
</evidence>
<proteinExistence type="inferred from homology"/>
<keyword evidence="3 7" id="KW-0808">Transferase</keyword>
<keyword evidence="10" id="KW-1185">Reference proteome</keyword>
<keyword evidence="5" id="KW-0460">Magnesium</keyword>
<comment type="caution">
    <text evidence="9">The sequence shown here is derived from an EMBL/GenBank/DDBJ whole genome shotgun (WGS) entry which is preliminary data.</text>
</comment>
<dbReference type="CDD" id="cd00685">
    <property type="entry name" value="Trans_IPPS_HT"/>
    <property type="match status" value="1"/>
</dbReference>
<dbReference type="InterPro" id="IPR008949">
    <property type="entry name" value="Isoprenoid_synthase_dom_sf"/>
</dbReference>
<dbReference type="InterPro" id="IPR000092">
    <property type="entry name" value="Polyprenyl_synt"/>
</dbReference>
<gene>
    <name evidence="9" type="ORF">SYYSPA8_15200</name>
</gene>
<evidence type="ECO:0000256" key="1">
    <source>
        <dbReference type="ARBA" id="ARBA00001946"/>
    </source>
</evidence>
<dbReference type="SFLD" id="SFLDS00005">
    <property type="entry name" value="Isoprenoid_Synthase_Type_I"/>
    <property type="match status" value="1"/>
</dbReference>
<evidence type="ECO:0000256" key="3">
    <source>
        <dbReference type="ARBA" id="ARBA00022679"/>
    </source>
</evidence>
<feature type="compositionally biased region" description="Low complexity" evidence="8">
    <location>
        <begin position="1"/>
        <end position="33"/>
    </location>
</feature>
<dbReference type="PANTHER" id="PTHR43281:SF1">
    <property type="entry name" value="FARNESYL DIPHOSPHATE SYNTHASE"/>
    <property type="match status" value="1"/>
</dbReference>
<dbReference type="PROSITE" id="PS00723">
    <property type="entry name" value="POLYPRENYL_SYNTHASE_1"/>
    <property type="match status" value="1"/>
</dbReference>
<evidence type="ECO:0000256" key="4">
    <source>
        <dbReference type="ARBA" id="ARBA00022723"/>
    </source>
</evidence>
<sequence length="397" mass="43571">MPEIATPQTGTPQAATPQTATPQTVTPQGTAPGIAAPRTAPDAVDAMRRIAGYRRDFDVRFAAYFDGLRDELGPLATGRFAPRCVELLRDQSLRGGKRLRVALLHEAARLVTDEEVPGLDAAALSIELLHTHGLVHDDIVDDAPLRRGAPSTYYAYRADFPGRERTALGLAVLAGDLAAFLSVRVLLEAPVPAELARAMAAVQSRAAADTVLGQFLDLERDFPPVPDEEFLHTVTEFKSARYSILAPLRMGLLAAGEDPERYADELRRYAVLVGIYEQMRDDYLDLFGDAEVTGKPVGTDLRDGRRTYAVNALLDAVEGAERTLVTSALGAPGCDAETVAEIREIARRRGVDARLRDRMRHYARGASEEAARWRPRWREDAVSFFEALPLWSVEREA</sequence>
<accession>A0ABQ5NZ77</accession>